<evidence type="ECO:0000313" key="7">
    <source>
        <dbReference type="EMBL" id="MFC5584155.1"/>
    </source>
</evidence>
<sequence>MSILDLRSVPPGTRFDADLALVGAGPAGLTLAREFAHTRLKILLVESGGVEFDPEVQLLNRVENIGDPKTRNAMPLQRGYTGDLAWLNDIPAFELRNRIVGGSTHTWIGKCAAFDELDFDARQWVPDSGWPLQRRDLMDVLDRAANLLNLGPNIYDKALYRRLKSPPADIDLNDNLLRTFFWQFSHKPKSSEPLRFGELAAGLEAVNVDVLTHASVTRIGLCESGRKVETLNVKSLSGVDAVIRAPAIVLCGGGIENARMLLASTDVAAKGIGNDHDCVGRYLADHPRTVIARFGKDTLQDVTEQFGFYGLSHNRRTHFYLRGLALSPRLQMREGLLNCATYPVQVLAPNDPWLALKRFYSGSRRFRLDDLRTALAAPGGLAAGLHSRLVMKRGLPRQLTELRFDAMAEQRPNRESRLTLSSQRDRLGVPLARVDWRIGWAEAASLARLAELISAEFWRVGLPQPKLEPWVLDEDFKNAPFSDMAHPACTTRMGHDPKTSVVDPNAKIHGIDGLYVAGSSVFPTPGHANPTLMIIAMTLRLADHLKTRLLA</sequence>
<comment type="similarity">
    <text evidence="2">Belongs to the GMC oxidoreductase family.</text>
</comment>
<evidence type="ECO:0000313" key="8">
    <source>
        <dbReference type="Proteomes" id="UP001596107"/>
    </source>
</evidence>
<evidence type="ECO:0000256" key="4">
    <source>
        <dbReference type="ARBA" id="ARBA00022827"/>
    </source>
</evidence>
<reference evidence="8" key="1">
    <citation type="journal article" date="2019" name="Int. J. Syst. Evol. Microbiol.">
        <title>The Global Catalogue of Microorganisms (GCM) 10K type strain sequencing project: providing services to taxonomists for standard genome sequencing and annotation.</title>
        <authorList>
            <consortium name="The Broad Institute Genomics Platform"/>
            <consortium name="The Broad Institute Genome Sequencing Center for Infectious Disease"/>
            <person name="Wu L."/>
            <person name="Ma J."/>
        </authorList>
    </citation>
    <scope>NUCLEOTIDE SEQUENCE [LARGE SCALE GENOMIC DNA]</scope>
    <source>
        <strain evidence="8">JCM 3366</strain>
    </source>
</reference>
<accession>A0ABW0T486</accession>
<name>A0ABW0T486_9HYPH</name>
<protein>
    <submittedName>
        <fullName evidence="7">GMC oxidoreductase</fullName>
    </submittedName>
</protein>
<dbReference type="EMBL" id="JBHSNB010000001">
    <property type="protein sequence ID" value="MFC5584155.1"/>
    <property type="molecule type" value="Genomic_DNA"/>
</dbReference>
<comment type="caution">
    <text evidence="7">The sequence shown here is derived from an EMBL/GenBank/DDBJ whole genome shotgun (WGS) entry which is preliminary data.</text>
</comment>
<keyword evidence="3" id="KW-0285">Flavoprotein</keyword>
<dbReference type="RefSeq" id="WP_223020029.1">
    <property type="nucleotide sequence ID" value="NZ_CP078143.1"/>
</dbReference>
<keyword evidence="5" id="KW-0560">Oxidoreductase</keyword>
<dbReference type="SUPFAM" id="SSF51905">
    <property type="entry name" value="FAD/NAD(P)-binding domain"/>
    <property type="match status" value="1"/>
</dbReference>
<organism evidence="7 8">
    <name type="scientific">Nitratireductor kimnyeongensis</name>
    <dbReference type="NCBI Taxonomy" id="430679"/>
    <lineage>
        <taxon>Bacteria</taxon>
        <taxon>Pseudomonadati</taxon>
        <taxon>Pseudomonadota</taxon>
        <taxon>Alphaproteobacteria</taxon>
        <taxon>Hyphomicrobiales</taxon>
        <taxon>Phyllobacteriaceae</taxon>
        <taxon>Nitratireductor</taxon>
    </lineage>
</organism>
<dbReference type="InterPro" id="IPR036188">
    <property type="entry name" value="FAD/NAD-bd_sf"/>
</dbReference>
<dbReference type="InterPro" id="IPR051473">
    <property type="entry name" value="P2Ox-like"/>
</dbReference>
<comment type="cofactor">
    <cofactor evidence="1">
        <name>FAD</name>
        <dbReference type="ChEBI" id="CHEBI:57692"/>
    </cofactor>
</comment>
<keyword evidence="8" id="KW-1185">Reference proteome</keyword>
<evidence type="ECO:0000256" key="2">
    <source>
        <dbReference type="ARBA" id="ARBA00010790"/>
    </source>
</evidence>
<dbReference type="PANTHER" id="PTHR42784">
    <property type="entry name" value="PYRANOSE 2-OXIDASE"/>
    <property type="match status" value="1"/>
</dbReference>
<gene>
    <name evidence="7" type="ORF">ACFPOD_03455</name>
</gene>
<dbReference type="Pfam" id="PF05199">
    <property type="entry name" value="GMC_oxred_C"/>
    <property type="match status" value="1"/>
</dbReference>
<evidence type="ECO:0000259" key="6">
    <source>
        <dbReference type="Pfam" id="PF05199"/>
    </source>
</evidence>
<feature type="domain" description="Glucose-methanol-choline oxidoreductase C-terminal" evidence="6">
    <location>
        <begin position="412"/>
        <end position="537"/>
    </location>
</feature>
<dbReference type="InterPro" id="IPR007867">
    <property type="entry name" value="GMC_OxRtase_C"/>
</dbReference>
<dbReference type="Gene3D" id="3.50.50.60">
    <property type="entry name" value="FAD/NAD(P)-binding domain"/>
    <property type="match status" value="2"/>
</dbReference>
<proteinExistence type="inferred from homology"/>
<dbReference type="Proteomes" id="UP001596107">
    <property type="component" value="Unassembled WGS sequence"/>
</dbReference>
<dbReference type="PANTHER" id="PTHR42784:SF1">
    <property type="entry name" value="PYRANOSE 2-OXIDASE"/>
    <property type="match status" value="1"/>
</dbReference>
<evidence type="ECO:0000256" key="1">
    <source>
        <dbReference type="ARBA" id="ARBA00001974"/>
    </source>
</evidence>
<keyword evidence="4" id="KW-0274">FAD</keyword>
<evidence type="ECO:0000256" key="5">
    <source>
        <dbReference type="ARBA" id="ARBA00023002"/>
    </source>
</evidence>
<evidence type="ECO:0000256" key="3">
    <source>
        <dbReference type="ARBA" id="ARBA00022630"/>
    </source>
</evidence>